<keyword evidence="3" id="KW-1185">Reference proteome</keyword>
<sequence>MLATAGLVGAVALTATPATAAPAEGAAGKCRISYLPVPDGADRYGVVIAGGDVTGRYAVGSVTYGFNTEQVIWRNGAVSMPSLPFGEGTLADVNSSGVAVGYGLTMNYDSVPVSWSEATGLRELTVPEEGWSGQAAAINSRGDIAGTVYDRNDYDGTQVAVVWPADAPGTVEVMPADGPHYAADIDEDGTVLAHAGSFVWSPGASAVWDRTGDEVQQLGERSFASQISGGYVLRSRDTDEGTRYVVQDLDGASRDVRHLEISAALNRHGDVAGQGTVIERRNGSTIPLQLPAGTVAWVTALSDTGTAYGTAAGLPAMWQNCR</sequence>
<protein>
    <recommendedName>
        <fullName evidence="4">Extracellular repeat protein, HAF family</fullName>
    </recommendedName>
</protein>
<feature type="chain" id="PRO_5045055515" description="Extracellular repeat protein, HAF family" evidence="1">
    <location>
        <begin position="21"/>
        <end position="322"/>
    </location>
</feature>
<accession>A0ABT9MVI7</accession>
<evidence type="ECO:0000313" key="3">
    <source>
        <dbReference type="Proteomes" id="UP001240984"/>
    </source>
</evidence>
<evidence type="ECO:0000313" key="2">
    <source>
        <dbReference type="EMBL" id="MDP9795462.1"/>
    </source>
</evidence>
<dbReference type="EMBL" id="JAUSRA010000001">
    <property type="protein sequence ID" value="MDP9795462.1"/>
    <property type="molecule type" value="Genomic_DNA"/>
</dbReference>
<evidence type="ECO:0000256" key="1">
    <source>
        <dbReference type="SAM" id="SignalP"/>
    </source>
</evidence>
<organism evidence="2 3">
    <name type="scientific">Catenuloplanes nepalensis</name>
    <dbReference type="NCBI Taxonomy" id="587533"/>
    <lineage>
        <taxon>Bacteria</taxon>
        <taxon>Bacillati</taxon>
        <taxon>Actinomycetota</taxon>
        <taxon>Actinomycetes</taxon>
        <taxon>Micromonosporales</taxon>
        <taxon>Micromonosporaceae</taxon>
        <taxon>Catenuloplanes</taxon>
    </lineage>
</organism>
<gene>
    <name evidence="2" type="ORF">J2S43_003974</name>
</gene>
<keyword evidence="1" id="KW-0732">Signal</keyword>
<reference evidence="2 3" key="1">
    <citation type="submission" date="2023-07" db="EMBL/GenBank/DDBJ databases">
        <title>Sequencing the genomes of 1000 actinobacteria strains.</title>
        <authorList>
            <person name="Klenk H.-P."/>
        </authorList>
    </citation>
    <scope>NUCLEOTIDE SEQUENCE [LARGE SCALE GENOMIC DNA]</scope>
    <source>
        <strain evidence="2 3">DSM 44710</strain>
    </source>
</reference>
<evidence type="ECO:0008006" key="4">
    <source>
        <dbReference type="Google" id="ProtNLM"/>
    </source>
</evidence>
<proteinExistence type="predicted"/>
<dbReference type="RefSeq" id="WP_306831301.1">
    <property type="nucleotide sequence ID" value="NZ_JAUSRA010000001.1"/>
</dbReference>
<name>A0ABT9MVI7_9ACTN</name>
<feature type="signal peptide" evidence="1">
    <location>
        <begin position="1"/>
        <end position="20"/>
    </location>
</feature>
<comment type="caution">
    <text evidence="2">The sequence shown here is derived from an EMBL/GenBank/DDBJ whole genome shotgun (WGS) entry which is preliminary data.</text>
</comment>
<dbReference type="Proteomes" id="UP001240984">
    <property type="component" value="Unassembled WGS sequence"/>
</dbReference>